<dbReference type="Gene3D" id="3.20.110.10">
    <property type="entry name" value="Glycoside hydrolase 38, N terminal domain"/>
    <property type="match status" value="1"/>
</dbReference>
<dbReference type="InterPro" id="IPR027291">
    <property type="entry name" value="Glyco_hydro_38_N_sf"/>
</dbReference>
<dbReference type="AlphaFoldDB" id="A0A1A9VXG2"/>
<dbReference type="Gene3D" id="2.60.40.1360">
    <property type="match status" value="1"/>
</dbReference>
<evidence type="ECO:0000313" key="2">
    <source>
        <dbReference type="Proteomes" id="UP000078200"/>
    </source>
</evidence>
<evidence type="ECO:0000313" key="1">
    <source>
        <dbReference type="EnsemblMetazoa" id="GAUT050711-PA"/>
    </source>
</evidence>
<dbReference type="Proteomes" id="UP000078200">
    <property type="component" value="Unassembled WGS sequence"/>
</dbReference>
<reference evidence="1" key="1">
    <citation type="submission" date="2020-05" db="UniProtKB">
        <authorList>
            <consortium name="EnsemblMetazoa"/>
        </authorList>
    </citation>
    <scope>IDENTIFICATION</scope>
    <source>
        <strain evidence="1">TTRI</strain>
    </source>
</reference>
<dbReference type="EnsemblMetazoa" id="GAUT050711-RA">
    <property type="protein sequence ID" value="GAUT050711-PA"/>
    <property type="gene ID" value="GAUT050711"/>
</dbReference>
<name>A0A1A9VXG2_GLOAU</name>
<dbReference type="GO" id="GO:0016787">
    <property type="term" value="F:hydrolase activity"/>
    <property type="evidence" value="ECO:0007669"/>
    <property type="project" value="UniProtKB-ARBA"/>
</dbReference>
<organism evidence="1 2">
    <name type="scientific">Glossina austeni</name>
    <name type="common">Savannah tsetse fly</name>
    <dbReference type="NCBI Taxonomy" id="7395"/>
    <lineage>
        <taxon>Eukaryota</taxon>
        <taxon>Metazoa</taxon>
        <taxon>Ecdysozoa</taxon>
        <taxon>Arthropoda</taxon>
        <taxon>Hexapoda</taxon>
        <taxon>Insecta</taxon>
        <taxon>Pterygota</taxon>
        <taxon>Neoptera</taxon>
        <taxon>Endopterygota</taxon>
        <taxon>Diptera</taxon>
        <taxon>Brachycera</taxon>
        <taxon>Muscomorpha</taxon>
        <taxon>Hippoboscoidea</taxon>
        <taxon>Glossinidae</taxon>
        <taxon>Glossina</taxon>
    </lineage>
</organism>
<dbReference type="SUPFAM" id="SSF88713">
    <property type="entry name" value="Glycoside hydrolase/deacetylase"/>
    <property type="match status" value="1"/>
</dbReference>
<accession>A0A1A9VXG2</accession>
<protein>
    <submittedName>
        <fullName evidence="1">Uncharacterized protein</fullName>
    </submittedName>
</protein>
<dbReference type="InterPro" id="IPR011330">
    <property type="entry name" value="Glyco_hydro/deAcase_b/a-brl"/>
</dbReference>
<dbReference type="GO" id="GO:0005975">
    <property type="term" value="P:carbohydrate metabolic process"/>
    <property type="evidence" value="ECO:0007669"/>
    <property type="project" value="InterPro"/>
</dbReference>
<dbReference type="STRING" id="7395.A0A1A9VXG2"/>
<sequence>MSDKNLKWCENLSGAIHVRKLICAGPIWWLDTEKTIAEAFHATSEIQDIVRELAINGRLEFVGGGWVINDEACSHYQIRQPFVYYAAAYDPELNNSGSNVNSPPSSGAYVFKTQRWLAKKRQPQRKTAVDGNRPLKKMKRLKFQRPEFGVEKLEYYEVKYEPLQENLRALNILFQITMEPMQIRAFIIKYEKFAKVQWNYSSRIAL</sequence>
<proteinExistence type="predicted"/>
<dbReference type="VEuPathDB" id="VectorBase:GAUT050711"/>
<keyword evidence="2" id="KW-1185">Reference proteome</keyword>